<name>A0ABY5W6T5_9ACTN</name>
<dbReference type="InterPro" id="IPR001387">
    <property type="entry name" value="Cro/C1-type_HTH"/>
</dbReference>
<dbReference type="SUPFAM" id="SSF47413">
    <property type="entry name" value="lambda repressor-like DNA-binding domains"/>
    <property type="match status" value="1"/>
</dbReference>
<dbReference type="RefSeq" id="WP_259864030.1">
    <property type="nucleotide sequence ID" value="NZ_BAAAST010000073.1"/>
</dbReference>
<sequence length="116" mass="12253">MTEEQIDRFYADAGQRINRARRAVGMTQAGLAEVSGLTRSSVANVEAGRQRIPLHVLAAMAGALRVDPGELYSPDLLAADTAGAVVTLDLPDDEAGTRQFVEGALATLGMTVRWAA</sequence>
<organism evidence="2 3">
    <name type="scientific">Dactylosporangium fulvum</name>
    <dbReference type="NCBI Taxonomy" id="53359"/>
    <lineage>
        <taxon>Bacteria</taxon>
        <taxon>Bacillati</taxon>
        <taxon>Actinomycetota</taxon>
        <taxon>Actinomycetes</taxon>
        <taxon>Micromonosporales</taxon>
        <taxon>Micromonosporaceae</taxon>
        <taxon>Dactylosporangium</taxon>
    </lineage>
</organism>
<accession>A0ABY5W6T5</accession>
<evidence type="ECO:0000313" key="3">
    <source>
        <dbReference type="Proteomes" id="UP001059617"/>
    </source>
</evidence>
<keyword evidence="3" id="KW-1185">Reference proteome</keyword>
<reference evidence="2" key="2">
    <citation type="submission" date="2022-09" db="EMBL/GenBank/DDBJ databases">
        <title>Biosynthetic gene clusters of Dactylosporangioum fulvum.</title>
        <authorList>
            <person name="Caradec T."/>
        </authorList>
    </citation>
    <scope>NUCLEOTIDE SEQUENCE</scope>
    <source>
        <strain evidence="2">NRRL B-16292</strain>
    </source>
</reference>
<evidence type="ECO:0000259" key="1">
    <source>
        <dbReference type="PROSITE" id="PS50943"/>
    </source>
</evidence>
<proteinExistence type="predicted"/>
<dbReference type="Proteomes" id="UP001059617">
    <property type="component" value="Chromosome"/>
</dbReference>
<dbReference type="Gene3D" id="1.10.260.40">
    <property type="entry name" value="lambda repressor-like DNA-binding domains"/>
    <property type="match status" value="1"/>
</dbReference>
<dbReference type="CDD" id="cd00093">
    <property type="entry name" value="HTH_XRE"/>
    <property type="match status" value="1"/>
</dbReference>
<dbReference type="InterPro" id="IPR010982">
    <property type="entry name" value="Lambda_DNA-bd_dom_sf"/>
</dbReference>
<dbReference type="EMBL" id="CP073720">
    <property type="protein sequence ID" value="UWP85778.1"/>
    <property type="molecule type" value="Genomic_DNA"/>
</dbReference>
<reference evidence="2" key="1">
    <citation type="submission" date="2021-04" db="EMBL/GenBank/DDBJ databases">
        <authorList>
            <person name="Hartkoorn R.C."/>
            <person name="Beaudoing E."/>
            <person name="Hot D."/>
        </authorList>
    </citation>
    <scope>NUCLEOTIDE SEQUENCE</scope>
    <source>
        <strain evidence="2">NRRL B-16292</strain>
    </source>
</reference>
<dbReference type="Pfam" id="PF01381">
    <property type="entry name" value="HTH_3"/>
    <property type="match status" value="1"/>
</dbReference>
<dbReference type="PROSITE" id="PS50943">
    <property type="entry name" value="HTH_CROC1"/>
    <property type="match status" value="1"/>
</dbReference>
<protein>
    <submittedName>
        <fullName evidence="2">Helix-turn-helix domain-containing protein</fullName>
    </submittedName>
</protein>
<dbReference type="SMART" id="SM00530">
    <property type="entry name" value="HTH_XRE"/>
    <property type="match status" value="1"/>
</dbReference>
<gene>
    <name evidence="2" type="ORF">Dfulv_16660</name>
</gene>
<feature type="domain" description="HTH cro/C1-type" evidence="1">
    <location>
        <begin position="17"/>
        <end position="71"/>
    </location>
</feature>
<evidence type="ECO:0000313" key="2">
    <source>
        <dbReference type="EMBL" id="UWP85778.1"/>
    </source>
</evidence>